<evidence type="ECO:0000313" key="4">
    <source>
        <dbReference type="Proteomes" id="UP000255389"/>
    </source>
</evidence>
<feature type="compositionally biased region" description="Acidic residues" evidence="1">
    <location>
        <begin position="52"/>
        <end position="65"/>
    </location>
</feature>
<name>A0A378V002_MYCFO</name>
<gene>
    <name evidence="3" type="ORF">NCTC1542_04611</name>
</gene>
<dbReference type="RefSeq" id="WP_065071533.1">
    <property type="nucleotide sequence ID" value="NZ_JAAZWL010000008.1"/>
</dbReference>
<evidence type="ECO:0000313" key="3">
    <source>
        <dbReference type="EMBL" id="SUA03131.1"/>
    </source>
</evidence>
<feature type="compositionally biased region" description="Basic and acidic residues" evidence="1">
    <location>
        <begin position="39"/>
        <end position="51"/>
    </location>
</feature>
<protein>
    <submittedName>
        <fullName evidence="3">Uncharacterized protein</fullName>
    </submittedName>
</protein>
<keyword evidence="2" id="KW-0472">Membrane</keyword>
<feature type="region of interest" description="Disordered" evidence="1">
    <location>
        <begin position="39"/>
        <end position="65"/>
    </location>
</feature>
<keyword evidence="2" id="KW-0812">Transmembrane</keyword>
<dbReference type="EMBL" id="UGQY01000004">
    <property type="protein sequence ID" value="SUA03131.1"/>
    <property type="molecule type" value="Genomic_DNA"/>
</dbReference>
<evidence type="ECO:0000256" key="2">
    <source>
        <dbReference type="SAM" id="Phobius"/>
    </source>
</evidence>
<reference evidence="3 4" key="1">
    <citation type="submission" date="2018-06" db="EMBL/GenBank/DDBJ databases">
        <authorList>
            <consortium name="Pathogen Informatics"/>
            <person name="Doyle S."/>
        </authorList>
    </citation>
    <scope>NUCLEOTIDE SEQUENCE [LARGE SCALE GENOMIC DNA]</scope>
    <source>
        <strain evidence="3 4">NCTC1542</strain>
    </source>
</reference>
<organism evidence="3 4">
    <name type="scientific">Mycolicibacterium fortuitum</name>
    <name type="common">Mycobacterium fortuitum</name>
    <dbReference type="NCBI Taxonomy" id="1766"/>
    <lineage>
        <taxon>Bacteria</taxon>
        <taxon>Bacillati</taxon>
        <taxon>Actinomycetota</taxon>
        <taxon>Actinomycetes</taxon>
        <taxon>Mycobacteriales</taxon>
        <taxon>Mycobacteriaceae</taxon>
        <taxon>Mycolicibacterium</taxon>
    </lineage>
</organism>
<sequence length="65" mass="7102">MSFPIEYQADHTLLLALPAFAPAVVVVGVVVYVAMRDRRRGEPRDDASGDVRDEDVDLSDEDGSP</sequence>
<proteinExistence type="predicted"/>
<evidence type="ECO:0000256" key="1">
    <source>
        <dbReference type="SAM" id="MobiDB-lite"/>
    </source>
</evidence>
<feature type="transmembrane region" description="Helical" evidence="2">
    <location>
        <begin position="12"/>
        <end position="34"/>
    </location>
</feature>
<dbReference type="AlphaFoldDB" id="A0A378V002"/>
<dbReference type="Proteomes" id="UP000255389">
    <property type="component" value="Unassembled WGS sequence"/>
</dbReference>
<keyword evidence="2" id="KW-1133">Transmembrane helix</keyword>
<accession>A0A378V002</accession>